<reference evidence="1 2" key="1">
    <citation type="submission" date="2018-02" db="EMBL/GenBank/DDBJ databases">
        <title>Draft genome sequencing of Burkholderia cepacia Y14-15.</title>
        <authorList>
            <person name="Zheng B.-X."/>
        </authorList>
    </citation>
    <scope>NUCLEOTIDE SEQUENCE [LARGE SCALE GENOMIC DNA]</scope>
    <source>
        <strain evidence="1 2">Y14-15</strain>
    </source>
</reference>
<sequence>MGLDAEIPGTDVFGNVQKYLREAIRIIRVATDISEDVGSTLFWYRNEPLPTFDYKTAEQLVSEGRVEDLLRYVVSLMAGADG</sequence>
<organism evidence="1 2">
    <name type="scientific">Burkholderia cepacia</name>
    <name type="common">Pseudomonas cepacia</name>
    <dbReference type="NCBI Taxonomy" id="292"/>
    <lineage>
        <taxon>Bacteria</taxon>
        <taxon>Pseudomonadati</taxon>
        <taxon>Pseudomonadota</taxon>
        <taxon>Betaproteobacteria</taxon>
        <taxon>Burkholderiales</taxon>
        <taxon>Burkholderiaceae</taxon>
        <taxon>Burkholderia</taxon>
        <taxon>Burkholderia cepacia complex</taxon>
    </lineage>
</organism>
<comment type="caution">
    <text evidence="1">The sequence shown here is derived from an EMBL/GenBank/DDBJ whole genome shotgun (WGS) entry which is preliminary data.</text>
</comment>
<dbReference type="AlphaFoldDB" id="A0A2S8ISY4"/>
<accession>A0A2S8ISY4</accession>
<name>A0A2S8ISY4_BURCE</name>
<evidence type="ECO:0008006" key="3">
    <source>
        <dbReference type="Google" id="ProtNLM"/>
    </source>
</evidence>
<evidence type="ECO:0000313" key="2">
    <source>
        <dbReference type="Proteomes" id="UP000238206"/>
    </source>
</evidence>
<evidence type="ECO:0000313" key="1">
    <source>
        <dbReference type="EMBL" id="PQP17492.1"/>
    </source>
</evidence>
<dbReference type="Proteomes" id="UP000238206">
    <property type="component" value="Unassembled WGS sequence"/>
</dbReference>
<proteinExistence type="predicted"/>
<gene>
    <name evidence="1" type="ORF">C5615_16705</name>
</gene>
<dbReference type="EMBL" id="PUIQ01000019">
    <property type="protein sequence ID" value="PQP17492.1"/>
    <property type="molecule type" value="Genomic_DNA"/>
</dbReference>
<protein>
    <recommendedName>
        <fullName evidence="3">DUF2384 domain-containing protein</fullName>
    </recommendedName>
</protein>